<keyword evidence="1" id="KW-0812">Transmembrane</keyword>
<evidence type="ECO:0000313" key="2">
    <source>
        <dbReference type="EMBL" id="JAP19920.1"/>
    </source>
</evidence>
<organism evidence="2">
    <name type="scientific">Solanum chacoense</name>
    <name type="common">Chaco potato</name>
    <dbReference type="NCBI Taxonomy" id="4108"/>
    <lineage>
        <taxon>Eukaryota</taxon>
        <taxon>Viridiplantae</taxon>
        <taxon>Streptophyta</taxon>
        <taxon>Embryophyta</taxon>
        <taxon>Tracheophyta</taxon>
        <taxon>Spermatophyta</taxon>
        <taxon>Magnoliopsida</taxon>
        <taxon>eudicotyledons</taxon>
        <taxon>Gunneridae</taxon>
        <taxon>Pentapetalae</taxon>
        <taxon>asterids</taxon>
        <taxon>lamiids</taxon>
        <taxon>Solanales</taxon>
        <taxon>Solanaceae</taxon>
        <taxon>Solanoideae</taxon>
        <taxon>Solaneae</taxon>
        <taxon>Solanum</taxon>
    </lineage>
</organism>
<feature type="transmembrane region" description="Helical" evidence="1">
    <location>
        <begin position="12"/>
        <end position="36"/>
    </location>
</feature>
<dbReference type="AlphaFoldDB" id="A0A0V0HJ42"/>
<proteinExistence type="predicted"/>
<protein>
    <submittedName>
        <fullName evidence="2">Putative ovule protein</fullName>
    </submittedName>
</protein>
<reference evidence="2" key="1">
    <citation type="submission" date="2015-12" db="EMBL/GenBank/DDBJ databases">
        <title>Gene expression during late stages of embryo sac development: a critical building block for successful pollen-pistil interactions.</title>
        <authorList>
            <person name="Liu Y."/>
            <person name="Joly V."/>
            <person name="Sabar M."/>
            <person name="Matton D.P."/>
        </authorList>
    </citation>
    <scope>NUCLEOTIDE SEQUENCE</scope>
</reference>
<dbReference type="EMBL" id="GEDG01019464">
    <property type="protein sequence ID" value="JAP19920.1"/>
    <property type="molecule type" value="Transcribed_RNA"/>
</dbReference>
<keyword evidence="1" id="KW-1133">Transmembrane helix</keyword>
<sequence length="73" mass="8389">MQHLILNMFEKLFIAYLTFLILSCVSLLEFSLVTLISEVFQLILRTWDNGFLFSLSVVQLDLSLGFVTSLQQS</sequence>
<keyword evidence="1" id="KW-0472">Membrane</keyword>
<accession>A0A0V0HJ42</accession>
<name>A0A0V0HJ42_SOLCH</name>
<evidence type="ECO:0000256" key="1">
    <source>
        <dbReference type="SAM" id="Phobius"/>
    </source>
</evidence>